<sequence>MPPAAFDQKRACMRWIYAQRRLGLPLSPYHIERIVDALEMQIDEVPDEIVDDTILTFGMSSFLICEDCGTPGIWPGSRFDALRSEFCRSEIISRRAGQWPEVDSVQLEFNRSYFKRVRARLEGNDPGIFYRHTHSPISFDNASPTPNTTDDERPF</sequence>
<proteinExistence type="predicted"/>
<dbReference type="EMBL" id="BK015293">
    <property type="protein sequence ID" value="DAD99806.1"/>
    <property type="molecule type" value="Genomic_DNA"/>
</dbReference>
<name>A0A8S5NYC1_9CAUD</name>
<organism evidence="1">
    <name type="scientific">Siphoviridae sp. ct16C7</name>
    <dbReference type="NCBI Taxonomy" id="2825304"/>
    <lineage>
        <taxon>Viruses</taxon>
        <taxon>Duplodnaviria</taxon>
        <taxon>Heunggongvirae</taxon>
        <taxon>Uroviricota</taxon>
        <taxon>Caudoviricetes</taxon>
    </lineage>
</organism>
<protein>
    <submittedName>
        <fullName evidence="1">Uncharacterized protein</fullName>
    </submittedName>
</protein>
<accession>A0A8S5NYC1</accession>
<reference evidence="1" key="1">
    <citation type="journal article" date="2021" name="Proc. Natl. Acad. Sci. U.S.A.">
        <title>A Catalog of Tens of Thousands of Viruses from Human Metagenomes Reveals Hidden Associations with Chronic Diseases.</title>
        <authorList>
            <person name="Tisza M.J."/>
            <person name="Buck C.B."/>
        </authorList>
    </citation>
    <scope>NUCLEOTIDE SEQUENCE</scope>
    <source>
        <strain evidence="1">Ct16C7</strain>
    </source>
</reference>
<evidence type="ECO:0000313" key="1">
    <source>
        <dbReference type="EMBL" id="DAD99806.1"/>
    </source>
</evidence>